<feature type="domain" description="RNA polymerase sigma factor 70 region 4 type 2" evidence="6">
    <location>
        <begin position="120"/>
        <end position="171"/>
    </location>
</feature>
<dbReference type="GO" id="GO:0003677">
    <property type="term" value="F:DNA binding"/>
    <property type="evidence" value="ECO:0007669"/>
    <property type="project" value="InterPro"/>
</dbReference>
<dbReference type="Pfam" id="PF04542">
    <property type="entry name" value="Sigma70_r2"/>
    <property type="match status" value="1"/>
</dbReference>
<gene>
    <name evidence="7" type="ORF">EDB95_0888</name>
</gene>
<dbReference type="InterPro" id="IPR013324">
    <property type="entry name" value="RNA_pol_sigma_r3/r4-like"/>
</dbReference>
<keyword evidence="2" id="KW-0805">Transcription regulation</keyword>
<keyword evidence="4" id="KW-0804">Transcription</keyword>
<dbReference type="NCBIfam" id="TIGR02937">
    <property type="entry name" value="sigma70-ECF"/>
    <property type="match status" value="1"/>
</dbReference>
<evidence type="ECO:0000259" key="5">
    <source>
        <dbReference type="Pfam" id="PF04542"/>
    </source>
</evidence>
<evidence type="ECO:0000313" key="8">
    <source>
        <dbReference type="Proteomes" id="UP000294498"/>
    </source>
</evidence>
<evidence type="ECO:0000256" key="1">
    <source>
        <dbReference type="ARBA" id="ARBA00010641"/>
    </source>
</evidence>
<name>A0A4R8DR34_9BACT</name>
<dbReference type="PANTHER" id="PTHR43133">
    <property type="entry name" value="RNA POLYMERASE ECF-TYPE SIGMA FACTO"/>
    <property type="match status" value="1"/>
</dbReference>
<dbReference type="InterPro" id="IPR007627">
    <property type="entry name" value="RNA_pol_sigma70_r2"/>
</dbReference>
<evidence type="ECO:0000256" key="2">
    <source>
        <dbReference type="ARBA" id="ARBA00023015"/>
    </source>
</evidence>
<dbReference type="EMBL" id="SODV01000001">
    <property type="protein sequence ID" value="TDW99874.1"/>
    <property type="molecule type" value="Genomic_DNA"/>
</dbReference>
<dbReference type="Pfam" id="PF08281">
    <property type="entry name" value="Sigma70_r4_2"/>
    <property type="match status" value="1"/>
</dbReference>
<dbReference type="RefSeq" id="WP_162852477.1">
    <property type="nucleotide sequence ID" value="NZ_SODV01000001.1"/>
</dbReference>
<dbReference type="GO" id="GO:0006352">
    <property type="term" value="P:DNA-templated transcription initiation"/>
    <property type="evidence" value="ECO:0007669"/>
    <property type="project" value="InterPro"/>
</dbReference>
<accession>A0A4R8DR34</accession>
<dbReference type="Proteomes" id="UP000294498">
    <property type="component" value="Unassembled WGS sequence"/>
</dbReference>
<dbReference type="SUPFAM" id="SSF88946">
    <property type="entry name" value="Sigma2 domain of RNA polymerase sigma factors"/>
    <property type="match status" value="1"/>
</dbReference>
<feature type="domain" description="RNA polymerase sigma-70 region 2" evidence="5">
    <location>
        <begin position="24"/>
        <end position="93"/>
    </location>
</feature>
<sequence>MNPGQIQDWVEGCLRDDRKSQELLYKHFFPVLYRICQRYCQDDMETMSVLNDGFLKVFTKIHKYNSSLGAIEAWIKTVVTHTAIDYVRSRNRRAFQVVHLDNIGELPEEEAPISDLNPDILLQGIRRLPQTTKTVLNMHLFEAYSHKQIATTLGISESTSRWHLTEARKKLRQYFSEGGDSALDASRQKNMYS</sequence>
<evidence type="ECO:0000313" key="7">
    <source>
        <dbReference type="EMBL" id="TDW99874.1"/>
    </source>
</evidence>
<keyword evidence="8" id="KW-1185">Reference proteome</keyword>
<dbReference type="InterPro" id="IPR013325">
    <property type="entry name" value="RNA_pol_sigma_r2"/>
</dbReference>
<protein>
    <submittedName>
        <fullName evidence="7">RNA polymerase sigma-70 factor (ECF subfamily)</fullName>
    </submittedName>
</protein>
<comment type="caution">
    <text evidence="7">The sequence shown here is derived from an EMBL/GenBank/DDBJ whole genome shotgun (WGS) entry which is preliminary data.</text>
</comment>
<dbReference type="PANTHER" id="PTHR43133:SF46">
    <property type="entry name" value="RNA POLYMERASE SIGMA-70 FACTOR ECF SUBFAMILY"/>
    <property type="match status" value="1"/>
</dbReference>
<dbReference type="Gene3D" id="1.10.1740.10">
    <property type="match status" value="1"/>
</dbReference>
<dbReference type="InterPro" id="IPR013249">
    <property type="entry name" value="RNA_pol_sigma70_r4_t2"/>
</dbReference>
<dbReference type="Gene3D" id="1.10.10.10">
    <property type="entry name" value="Winged helix-like DNA-binding domain superfamily/Winged helix DNA-binding domain"/>
    <property type="match status" value="1"/>
</dbReference>
<dbReference type="GO" id="GO:0016987">
    <property type="term" value="F:sigma factor activity"/>
    <property type="evidence" value="ECO:0007669"/>
    <property type="project" value="UniProtKB-KW"/>
</dbReference>
<dbReference type="InterPro" id="IPR039425">
    <property type="entry name" value="RNA_pol_sigma-70-like"/>
</dbReference>
<evidence type="ECO:0000256" key="3">
    <source>
        <dbReference type="ARBA" id="ARBA00023082"/>
    </source>
</evidence>
<dbReference type="InterPro" id="IPR014284">
    <property type="entry name" value="RNA_pol_sigma-70_dom"/>
</dbReference>
<keyword evidence="3" id="KW-0731">Sigma factor</keyword>
<dbReference type="AlphaFoldDB" id="A0A4R8DR34"/>
<evidence type="ECO:0000259" key="6">
    <source>
        <dbReference type="Pfam" id="PF08281"/>
    </source>
</evidence>
<dbReference type="InterPro" id="IPR036388">
    <property type="entry name" value="WH-like_DNA-bd_sf"/>
</dbReference>
<reference evidence="7 8" key="1">
    <citation type="submission" date="2019-03" db="EMBL/GenBank/DDBJ databases">
        <title>Genomic Encyclopedia of Type Strains, Phase IV (KMG-IV): sequencing the most valuable type-strain genomes for metagenomic binning, comparative biology and taxonomic classification.</title>
        <authorList>
            <person name="Goeker M."/>
        </authorList>
    </citation>
    <scope>NUCLEOTIDE SEQUENCE [LARGE SCALE GENOMIC DNA]</scope>
    <source>
        <strain evidence="7 8">DSM 100059</strain>
    </source>
</reference>
<evidence type="ECO:0000256" key="4">
    <source>
        <dbReference type="ARBA" id="ARBA00023163"/>
    </source>
</evidence>
<dbReference type="SUPFAM" id="SSF88659">
    <property type="entry name" value="Sigma3 and sigma4 domains of RNA polymerase sigma factors"/>
    <property type="match status" value="1"/>
</dbReference>
<comment type="similarity">
    <text evidence="1">Belongs to the sigma-70 factor family. ECF subfamily.</text>
</comment>
<organism evidence="7 8">
    <name type="scientific">Dinghuibacter silviterrae</name>
    <dbReference type="NCBI Taxonomy" id="1539049"/>
    <lineage>
        <taxon>Bacteria</taxon>
        <taxon>Pseudomonadati</taxon>
        <taxon>Bacteroidota</taxon>
        <taxon>Chitinophagia</taxon>
        <taxon>Chitinophagales</taxon>
        <taxon>Chitinophagaceae</taxon>
        <taxon>Dinghuibacter</taxon>
    </lineage>
</organism>
<proteinExistence type="inferred from homology"/>